<organism evidence="2 3">
    <name type="scientific">Staphylotrichum tortipilum</name>
    <dbReference type="NCBI Taxonomy" id="2831512"/>
    <lineage>
        <taxon>Eukaryota</taxon>
        <taxon>Fungi</taxon>
        <taxon>Dikarya</taxon>
        <taxon>Ascomycota</taxon>
        <taxon>Pezizomycotina</taxon>
        <taxon>Sordariomycetes</taxon>
        <taxon>Sordariomycetidae</taxon>
        <taxon>Sordariales</taxon>
        <taxon>Chaetomiaceae</taxon>
        <taxon>Staphylotrichum</taxon>
    </lineage>
</organism>
<name>A0AAN6RUC5_9PEZI</name>
<dbReference type="GO" id="GO:0046578">
    <property type="term" value="P:regulation of Ras protein signal transduction"/>
    <property type="evidence" value="ECO:0007669"/>
    <property type="project" value="TreeGrafter"/>
</dbReference>
<dbReference type="Proteomes" id="UP001303889">
    <property type="component" value="Unassembled WGS sequence"/>
</dbReference>
<dbReference type="EMBL" id="MU855454">
    <property type="protein sequence ID" value="KAK3903350.1"/>
    <property type="molecule type" value="Genomic_DNA"/>
</dbReference>
<accession>A0AAN6RUC5</accession>
<evidence type="ECO:0000313" key="3">
    <source>
        <dbReference type="Proteomes" id="UP001303889"/>
    </source>
</evidence>
<evidence type="ECO:0000313" key="2">
    <source>
        <dbReference type="EMBL" id="KAK3903350.1"/>
    </source>
</evidence>
<keyword evidence="1" id="KW-0732">Signal</keyword>
<dbReference type="AlphaFoldDB" id="A0AAN6RUC5"/>
<dbReference type="PANTHER" id="PTHR11362">
    <property type="entry name" value="PHOSPHATIDYLETHANOLAMINE-BINDING PROTEIN"/>
    <property type="match status" value="1"/>
</dbReference>
<keyword evidence="3" id="KW-1185">Reference proteome</keyword>
<protein>
    <submittedName>
        <fullName evidence="2">CEN-like protein 1</fullName>
    </submittedName>
</protein>
<dbReference type="SUPFAM" id="SSF49777">
    <property type="entry name" value="PEBP-like"/>
    <property type="match status" value="1"/>
</dbReference>
<reference evidence="2" key="2">
    <citation type="submission" date="2023-05" db="EMBL/GenBank/DDBJ databases">
        <authorList>
            <consortium name="Lawrence Berkeley National Laboratory"/>
            <person name="Steindorff A."/>
            <person name="Hensen N."/>
            <person name="Bonometti L."/>
            <person name="Westerberg I."/>
            <person name="Brannstrom I.O."/>
            <person name="Guillou S."/>
            <person name="Cros-Aarteil S."/>
            <person name="Calhoun S."/>
            <person name="Haridas S."/>
            <person name="Kuo A."/>
            <person name="Mondo S."/>
            <person name="Pangilinan J."/>
            <person name="Riley R."/>
            <person name="Labutti K."/>
            <person name="Andreopoulos B."/>
            <person name="Lipzen A."/>
            <person name="Chen C."/>
            <person name="Yanf M."/>
            <person name="Daum C."/>
            <person name="Ng V."/>
            <person name="Clum A."/>
            <person name="Ohm R."/>
            <person name="Martin F."/>
            <person name="Silar P."/>
            <person name="Natvig D."/>
            <person name="Lalanne C."/>
            <person name="Gautier V."/>
            <person name="Ament-Velasquez S.L."/>
            <person name="Kruys A."/>
            <person name="Hutchinson M.I."/>
            <person name="Powell A.J."/>
            <person name="Barry K."/>
            <person name="Miller A.N."/>
            <person name="Grigoriev I.V."/>
            <person name="Debuchy R."/>
            <person name="Gladieux P."/>
            <person name="Thoren M.H."/>
            <person name="Johannesson H."/>
        </authorList>
    </citation>
    <scope>NUCLEOTIDE SEQUENCE</scope>
    <source>
        <strain evidence="2">CBS 103.79</strain>
    </source>
</reference>
<dbReference type="GO" id="GO:0030414">
    <property type="term" value="F:peptidase inhibitor activity"/>
    <property type="evidence" value="ECO:0007669"/>
    <property type="project" value="TreeGrafter"/>
</dbReference>
<dbReference type="GO" id="GO:0030162">
    <property type="term" value="P:regulation of proteolysis"/>
    <property type="evidence" value="ECO:0007669"/>
    <property type="project" value="TreeGrafter"/>
</dbReference>
<dbReference type="InterPro" id="IPR036610">
    <property type="entry name" value="PEBP-like_sf"/>
</dbReference>
<dbReference type="PANTHER" id="PTHR11362:SF141">
    <property type="entry name" value="PHOSPHATIDYLETHANOLAMINE-BINDING PROTEIN"/>
    <property type="match status" value="1"/>
</dbReference>
<feature type="signal peptide" evidence="1">
    <location>
        <begin position="1"/>
        <end position="17"/>
    </location>
</feature>
<sequence length="263" mass="26373">MVSVRFTALVAATGVLAKTPAGFTPASQTDLIVDFGGVSALNGVVVSKGTTNSQPQIGTLARLNGTSYAVMMVDLDIPTNNPPETNTLLHWMQTGLTPATTATQLNTTKGSSKVFLLENKANVAAITPYFGPNPPARVPLSHRYTQLLVDTSGLGEADAEALRTAAQTGRGFDVASVLSKAGLQGKLVAGNSFNVTNGGQAVAANGTATATGRGATGTAATRTSTATGRASQTVVRGAAGDGVKPGSAAFAAVALAGWVMAGL</sequence>
<dbReference type="CDD" id="cd00866">
    <property type="entry name" value="PEBP_euk"/>
    <property type="match status" value="1"/>
</dbReference>
<comment type="caution">
    <text evidence="2">The sequence shown here is derived from an EMBL/GenBank/DDBJ whole genome shotgun (WGS) entry which is preliminary data.</text>
</comment>
<feature type="chain" id="PRO_5042875359" evidence="1">
    <location>
        <begin position="18"/>
        <end position="263"/>
    </location>
</feature>
<reference evidence="2" key="1">
    <citation type="journal article" date="2023" name="Mol. Phylogenet. Evol.">
        <title>Genome-scale phylogeny and comparative genomics of the fungal order Sordariales.</title>
        <authorList>
            <person name="Hensen N."/>
            <person name="Bonometti L."/>
            <person name="Westerberg I."/>
            <person name="Brannstrom I.O."/>
            <person name="Guillou S."/>
            <person name="Cros-Aarteil S."/>
            <person name="Calhoun S."/>
            <person name="Haridas S."/>
            <person name="Kuo A."/>
            <person name="Mondo S."/>
            <person name="Pangilinan J."/>
            <person name="Riley R."/>
            <person name="LaButti K."/>
            <person name="Andreopoulos B."/>
            <person name="Lipzen A."/>
            <person name="Chen C."/>
            <person name="Yan M."/>
            <person name="Daum C."/>
            <person name="Ng V."/>
            <person name="Clum A."/>
            <person name="Steindorff A."/>
            <person name="Ohm R.A."/>
            <person name="Martin F."/>
            <person name="Silar P."/>
            <person name="Natvig D.O."/>
            <person name="Lalanne C."/>
            <person name="Gautier V."/>
            <person name="Ament-Velasquez S.L."/>
            <person name="Kruys A."/>
            <person name="Hutchinson M.I."/>
            <person name="Powell A.J."/>
            <person name="Barry K."/>
            <person name="Miller A.N."/>
            <person name="Grigoriev I.V."/>
            <person name="Debuchy R."/>
            <person name="Gladieux P."/>
            <person name="Hiltunen Thoren M."/>
            <person name="Johannesson H."/>
        </authorList>
    </citation>
    <scope>NUCLEOTIDE SEQUENCE</scope>
    <source>
        <strain evidence="2">CBS 103.79</strain>
    </source>
</reference>
<dbReference type="GO" id="GO:0005543">
    <property type="term" value="F:phospholipid binding"/>
    <property type="evidence" value="ECO:0007669"/>
    <property type="project" value="TreeGrafter"/>
</dbReference>
<dbReference type="InterPro" id="IPR008914">
    <property type="entry name" value="PEBP"/>
</dbReference>
<proteinExistence type="predicted"/>
<dbReference type="Pfam" id="PF01161">
    <property type="entry name" value="PBP"/>
    <property type="match status" value="1"/>
</dbReference>
<evidence type="ECO:0000256" key="1">
    <source>
        <dbReference type="SAM" id="SignalP"/>
    </source>
</evidence>
<gene>
    <name evidence="2" type="ORF">C8A05DRAFT_32932</name>
</gene>
<dbReference type="InterPro" id="IPR035810">
    <property type="entry name" value="PEBP_euk"/>
</dbReference>
<dbReference type="Gene3D" id="3.90.280.10">
    <property type="entry name" value="PEBP-like"/>
    <property type="match status" value="1"/>
</dbReference>